<comment type="similarity">
    <text evidence="1">Belongs to the aldo/keto reductase family.</text>
</comment>
<feature type="site" description="Lowers pKa of active site Tyr" evidence="5">
    <location>
        <position position="88"/>
    </location>
</feature>
<dbReference type="PROSITE" id="PS00063">
    <property type="entry name" value="ALDOKETO_REDUCTASE_3"/>
    <property type="match status" value="1"/>
</dbReference>
<name>A0A5E8BRX7_9ASCO</name>
<evidence type="ECO:0000256" key="5">
    <source>
        <dbReference type="PIRSR" id="PIRSR000097-3"/>
    </source>
</evidence>
<dbReference type="PANTHER" id="PTHR43827:SF13">
    <property type="entry name" value="ALDO_KETO REDUCTASE FAMILY PROTEIN"/>
    <property type="match status" value="1"/>
</dbReference>
<sequence length="308" mass="34099">MSYPKATSASVPFIKLSSGHSIPQVGLGVYLTGTDVAAKVVKEGLEVGYRHVDSAAIYGNESEAAQGILEFLSENPAIKRSDIFFTTKVWEADHGYDEAKAAIAKSLERIGGLGYIDLLLIHSPRAPITVDEKADEATQLAAKREKRLGTWRAFQEAVDQGIVKSIGVSNYGVAHLEELLAWDGLRIKPVVNQIELHPWLQRTELVEFGRKHGILPEAYSPLTRGQKLKDPIDKDLVALAQKYKRSPAQILIRWSVQQGFITLPKSVHIDRLVENFDIWDFELTEEDANSIGGKELYGITGWDPTVAL</sequence>
<gene>
    <name evidence="7" type="ORF">SAPINGB_P003483</name>
</gene>
<accession>A0A5E8BRX7</accession>
<dbReference type="SUPFAM" id="SSF51430">
    <property type="entry name" value="NAD(P)-linked oxidoreductase"/>
    <property type="match status" value="1"/>
</dbReference>
<evidence type="ECO:0000313" key="8">
    <source>
        <dbReference type="Proteomes" id="UP000398389"/>
    </source>
</evidence>
<dbReference type="GO" id="GO:0016616">
    <property type="term" value="F:oxidoreductase activity, acting on the CH-OH group of donors, NAD or NADP as acceptor"/>
    <property type="evidence" value="ECO:0007669"/>
    <property type="project" value="UniProtKB-ARBA"/>
</dbReference>
<dbReference type="CDD" id="cd19071">
    <property type="entry name" value="AKR_AKR1-5-like"/>
    <property type="match status" value="1"/>
</dbReference>
<evidence type="ECO:0000313" key="7">
    <source>
        <dbReference type="EMBL" id="VVT53259.1"/>
    </source>
</evidence>
<evidence type="ECO:0000256" key="4">
    <source>
        <dbReference type="PIRSR" id="PIRSR000097-2"/>
    </source>
</evidence>
<evidence type="ECO:0000256" key="3">
    <source>
        <dbReference type="PIRSR" id="PIRSR000097-1"/>
    </source>
</evidence>
<dbReference type="PRINTS" id="PR00069">
    <property type="entry name" value="ALDKETRDTASE"/>
</dbReference>
<dbReference type="FunFam" id="3.20.20.100:FF:000015">
    <property type="entry name" value="Oxidoreductase, aldo/keto reductase family"/>
    <property type="match status" value="1"/>
</dbReference>
<evidence type="ECO:0000256" key="2">
    <source>
        <dbReference type="ARBA" id="ARBA00023002"/>
    </source>
</evidence>
<evidence type="ECO:0000256" key="1">
    <source>
        <dbReference type="ARBA" id="ARBA00007905"/>
    </source>
</evidence>
<dbReference type="PIRSF" id="PIRSF000097">
    <property type="entry name" value="AKR"/>
    <property type="match status" value="1"/>
</dbReference>
<dbReference type="Proteomes" id="UP000398389">
    <property type="component" value="Unassembled WGS sequence"/>
</dbReference>
<dbReference type="RefSeq" id="XP_031854092.1">
    <property type="nucleotide sequence ID" value="XM_031998201.1"/>
</dbReference>
<dbReference type="InterPro" id="IPR023210">
    <property type="entry name" value="NADP_OxRdtase_dom"/>
</dbReference>
<dbReference type="InterPro" id="IPR018170">
    <property type="entry name" value="Aldo/ket_reductase_CS"/>
</dbReference>
<dbReference type="OrthoDB" id="416253at2759"/>
<feature type="active site" description="Proton donor" evidence="3">
    <location>
        <position position="58"/>
    </location>
</feature>
<keyword evidence="2" id="KW-0560">Oxidoreductase</keyword>
<dbReference type="EMBL" id="CABVLU010000003">
    <property type="protein sequence ID" value="VVT53259.1"/>
    <property type="molecule type" value="Genomic_DNA"/>
</dbReference>
<dbReference type="Pfam" id="PF00248">
    <property type="entry name" value="Aldo_ket_red"/>
    <property type="match status" value="1"/>
</dbReference>
<dbReference type="AlphaFoldDB" id="A0A5E8BRX7"/>
<dbReference type="GeneID" id="43582301"/>
<proteinExistence type="inferred from homology"/>
<dbReference type="InterPro" id="IPR036812">
    <property type="entry name" value="NAD(P)_OxRdtase_dom_sf"/>
</dbReference>
<dbReference type="PANTHER" id="PTHR43827">
    <property type="entry name" value="2,5-DIKETO-D-GLUCONIC ACID REDUCTASE"/>
    <property type="match status" value="1"/>
</dbReference>
<feature type="domain" description="NADP-dependent oxidoreductase" evidence="6">
    <location>
        <begin position="36"/>
        <end position="291"/>
    </location>
</feature>
<feature type="binding site" evidence="4">
    <location>
        <position position="122"/>
    </location>
    <ligand>
        <name>substrate</name>
    </ligand>
</feature>
<reference evidence="7 8" key="1">
    <citation type="submission" date="2019-09" db="EMBL/GenBank/DDBJ databases">
        <authorList>
            <person name="Brejova B."/>
        </authorList>
    </citation>
    <scope>NUCLEOTIDE SEQUENCE [LARGE SCALE GENOMIC DNA]</scope>
</reference>
<evidence type="ECO:0000259" key="6">
    <source>
        <dbReference type="Pfam" id="PF00248"/>
    </source>
</evidence>
<organism evidence="7 8">
    <name type="scientific">Magnusiomyces paraingens</name>
    <dbReference type="NCBI Taxonomy" id="2606893"/>
    <lineage>
        <taxon>Eukaryota</taxon>
        <taxon>Fungi</taxon>
        <taxon>Dikarya</taxon>
        <taxon>Ascomycota</taxon>
        <taxon>Saccharomycotina</taxon>
        <taxon>Dipodascomycetes</taxon>
        <taxon>Dipodascales</taxon>
        <taxon>Dipodascaceae</taxon>
        <taxon>Magnusiomyces</taxon>
    </lineage>
</organism>
<keyword evidence="8" id="KW-1185">Reference proteome</keyword>
<dbReference type="InterPro" id="IPR020471">
    <property type="entry name" value="AKR"/>
</dbReference>
<dbReference type="PROSITE" id="PS00062">
    <property type="entry name" value="ALDOKETO_REDUCTASE_2"/>
    <property type="match status" value="1"/>
</dbReference>
<protein>
    <recommendedName>
        <fullName evidence="6">NADP-dependent oxidoreductase domain-containing protein</fullName>
    </recommendedName>
</protein>
<dbReference type="Gene3D" id="3.20.20.100">
    <property type="entry name" value="NADP-dependent oxidoreductase domain"/>
    <property type="match status" value="1"/>
</dbReference>